<accession>A0A1B1A5X3</accession>
<name>A0A1B1A5X3_9RHOB</name>
<dbReference type="STRING" id="1265309.K529_014285"/>
<dbReference type="GeneID" id="28251025"/>
<evidence type="ECO:0000313" key="2">
    <source>
        <dbReference type="Proteomes" id="UP000013243"/>
    </source>
</evidence>
<dbReference type="RefSeq" id="WP_005665322.1">
    <property type="nucleotide sequence ID" value="NZ_CP015230.1"/>
</dbReference>
<dbReference type="EMBL" id="CP015230">
    <property type="protein sequence ID" value="ANP41941.1"/>
    <property type="molecule type" value="Genomic_DNA"/>
</dbReference>
<proteinExistence type="predicted"/>
<dbReference type="OrthoDB" id="7858099at2"/>
<dbReference type="KEGG" id="rmb:K529_014285"/>
<evidence type="ECO:0000313" key="1">
    <source>
        <dbReference type="EMBL" id="ANP41941.1"/>
    </source>
</evidence>
<gene>
    <name evidence="1" type="ORF">K529_014285</name>
</gene>
<organism evidence="1 2">
    <name type="scientific">Tritonibacter mobilis F1926</name>
    <dbReference type="NCBI Taxonomy" id="1265309"/>
    <lineage>
        <taxon>Bacteria</taxon>
        <taxon>Pseudomonadati</taxon>
        <taxon>Pseudomonadota</taxon>
        <taxon>Alphaproteobacteria</taxon>
        <taxon>Rhodobacterales</taxon>
        <taxon>Paracoccaceae</taxon>
        <taxon>Tritonibacter</taxon>
    </lineage>
</organism>
<sequence>MKRPIVTVPHELLRFVEVDWDIDWRGQSNGDTTGGNSAVVFNKFPRWIGSPSLFLDTAAMAMWRTVRAQAQGRLGIYKLTMIDPVGFDGDRSQQPLGFAGGGLFASGAGFAHDPLCFADSDAPAGATRIVISGAEHSPRPGQIMSHQMWPFVVTSVEERAGGVCALEIQMPLRGAIARGDPIRLQGQGLFEAVEEGMGRSSYGLAMVSRPRLSFREVLNR</sequence>
<dbReference type="AlphaFoldDB" id="A0A1B1A5X3"/>
<protein>
    <submittedName>
        <fullName evidence="1">Uncharacterized protein</fullName>
    </submittedName>
</protein>
<reference evidence="1 2" key="1">
    <citation type="journal article" date="2016" name="ISME J.">
        <title>Global occurrence and heterogeneity of the Roseobacter-clade species Ruegeria mobilis.</title>
        <authorList>
            <person name="Sonnenschein E."/>
            <person name="Gram L."/>
        </authorList>
    </citation>
    <scope>NUCLEOTIDE SEQUENCE [LARGE SCALE GENOMIC DNA]</scope>
    <source>
        <strain evidence="1 2">F1926</strain>
    </source>
</reference>
<dbReference type="Proteomes" id="UP000013243">
    <property type="component" value="Chromosome"/>
</dbReference>